<protein>
    <submittedName>
        <fullName evidence="2">MOSC domain-containing protein</fullName>
    </submittedName>
</protein>
<dbReference type="InterPro" id="IPR052716">
    <property type="entry name" value="MOSC_domain"/>
</dbReference>
<dbReference type="GO" id="GO:0030170">
    <property type="term" value="F:pyridoxal phosphate binding"/>
    <property type="evidence" value="ECO:0007669"/>
    <property type="project" value="InterPro"/>
</dbReference>
<dbReference type="GO" id="GO:0003824">
    <property type="term" value="F:catalytic activity"/>
    <property type="evidence" value="ECO:0007669"/>
    <property type="project" value="InterPro"/>
</dbReference>
<gene>
    <name evidence="2" type="ORF">SAMN02745206_01879</name>
</gene>
<evidence type="ECO:0000313" key="3">
    <source>
        <dbReference type="Proteomes" id="UP000184076"/>
    </source>
</evidence>
<dbReference type="PANTHER" id="PTHR36930">
    <property type="entry name" value="METAL-SULFUR CLUSTER BIOSYNTHESIS PROTEINS YUAD-RELATED"/>
    <property type="match status" value="1"/>
</dbReference>
<accession>A0A1M5B7I3</accession>
<dbReference type="PANTHER" id="PTHR36930:SF1">
    <property type="entry name" value="MOSC DOMAIN-CONTAINING PROTEIN"/>
    <property type="match status" value="1"/>
</dbReference>
<dbReference type="STRING" id="1121391.SAMN02745206_01879"/>
<dbReference type="SUPFAM" id="SSF50800">
    <property type="entry name" value="PK beta-barrel domain-like"/>
    <property type="match status" value="1"/>
</dbReference>
<dbReference type="AlphaFoldDB" id="A0A1M5B7I3"/>
<organism evidence="2 3">
    <name type="scientific">Desulfacinum infernum DSM 9756</name>
    <dbReference type="NCBI Taxonomy" id="1121391"/>
    <lineage>
        <taxon>Bacteria</taxon>
        <taxon>Pseudomonadati</taxon>
        <taxon>Thermodesulfobacteriota</taxon>
        <taxon>Syntrophobacteria</taxon>
        <taxon>Syntrophobacterales</taxon>
        <taxon>Syntrophobacteraceae</taxon>
        <taxon>Desulfacinum</taxon>
    </lineage>
</organism>
<dbReference type="GO" id="GO:0030151">
    <property type="term" value="F:molybdenum ion binding"/>
    <property type="evidence" value="ECO:0007669"/>
    <property type="project" value="InterPro"/>
</dbReference>
<name>A0A1M5B7I3_9BACT</name>
<dbReference type="EMBL" id="FQVB01000016">
    <property type="protein sequence ID" value="SHF38408.1"/>
    <property type="molecule type" value="Genomic_DNA"/>
</dbReference>
<keyword evidence="3" id="KW-1185">Reference proteome</keyword>
<proteinExistence type="predicted"/>
<feature type="domain" description="MOSC" evidence="1">
    <location>
        <begin position="63"/>
        <end position="189"/>
    </location>
</feature>
<dbReference type="Gene3D" id="2.40.33.20">
    <property type="entry name" value="PK beta-barrel domain-like"/>
    <property type="match status" value="1"/>
</dbReference>
<dbReference type="InterPro" id="IPR005302">
    <property type="entry name" value="MoCF_Sase_C"/>
</dbReference>
<sequence>MRVCLTIESTMNLLGECGNDSLCGWSRPTEMELEEECSEMPFLVADNSRVVSLAVSRKKGTRKQCVDHVRLIAEYGVEGDAHAGPGDRQVSLLASESIRRVRTQGLEVAFGDFAENIATEGISWLSVPVGTRFAIGDEAVVEITRIGKECHKKCAIFYQAGDCIMPREGVFARVLRGGIVRVGDPIRKLD</sequence>
<dbReference type="Proteomes" id="UP000184076">
    <property type="component" value="Unassembled WGS sequence"/>
</dbReference>
<evidence type="ECO:0000259" key="1">
    <source>
        <dbReference type="PROSITE" id="PS51340"/>
    </source>
</evidence>
<dbReference type="InterPro" id="IPR011037">
    <property type="entry name" value="Pyrv_Knase-like_insert_dom_sf"/>
</dbReference>
<dbReference type="Pfam" id="PF03473">
    <property type="entry name" value="MOSC"/>
    <property type="match status" value="1"/>
</dbReference>
<reference evidence="3" key="1">
    <citation type="submission" date="2016-11" db="EMBL/GenBank/DDBJ databases">
        <authorList>
            <person name="Varghese N."/>
            <person name="Submissions S."/>
        </authorList>
    </citation>
    <scope>NUCLEOTIDE SEQUENCE [LARGE SCALE GENOMIC DNA]</scope>
    <source>
        <strain evidence="3">DSM 9756</strain>
    </source>
</reference>
<dbReference type="PROSITE" id="PS51340">
    <property type="entry name" value="MOSC"/>
    <property type="match status" value="1"/>
</dbReference>
<evidence type="ECO:0000313" key="2">
    <source>
        <dbReference type="EMBL" id="SHF38408.1"/>
    </source>
</evidence>